<dbReference type="AlphaFoldDB" id="A0A0F9P701"/>
<name>A0A0F9P701_9ZZZZ</name>
<protein>
    <submittedName>
        <fullName evidence="1">Uncharacterized protein</fullName>
    </submittedName>
</protein>
<proteinExistence type="predicted"/>
<comment type="caution">
    <text evidence="1">The sequence shown here is derived from an EMBL/GenBank/DDBJ whole genome shotgun (WGS) entry which is preliminary data.</text>
</comment>
<organism evidence="1">
    <name type="scientific">marine sediment metagenome</name>
    <dbReference type="NCBI Taxonomy" id="412755"/>
    <lineage>
        <taxon>unclassified sequences</taxon>
        <taxon>metagenomes</taxon>
        <taxon>ecological metagenomes</taxon>
    </lineage>
</organism>
<accession>A0A0F9P701</accession>
<evidence type="ECO:0000313" key="1">
    <source>
        <dbReference type="EMBL" id="KKN20187.1"/>
    </source>
</evidence>
<gene>
    <name evidence="1" type="ORF">LCGC14_0938130</name>
</gene>
<sequence length="51" mass="6080">MSGIEGMAELLDNENMVNIGIRFDKWTWASLGKHDPEYYNELREMFKEELK</sequence>
<reference evidence="1" key="1">
    <citation type="journal article" date="2015" name="Nature">
        <title>Complex archaea that bridge the gap between prokaryotes and eukaryotes.</title>
        <authorList>
            <person name="Spang A."/>
            <person name="Saw J.H."/>
            <person name="Jorgensen S.L."/>
            <person name="Zaremba-Niedzwiedzka K."/>
            <person name="Martijn J."/>
            <person name="Lind A.E."/>
            <person name="van Eijk R."/>
            <person name="Schleper C."/>
            <person name="Guy L."/>
            <person name="Ettema T.J."/>
        </authorList>
    </citation>
    <scope>NUCLEOTIDE SEQUENCE</scope>
</reference>
<dbReference type="EMBL" id="LAZR01003265">
    <property type="protein sequence ID" value="KKN20187.1"/>
    <property type="molecule type" value="Genomic_DNA"/>
</dbReference>